<accession>A0ACC0VUK1</accession>
<protein>
    <submittedName>
        <fullName evidence="1">Uncharacterized protein</fullName>
    </submittedName>
</protein>
<name>A0ACC0VUK1_9STRA</name>
<organism evidence="1 2">
    <name type="scientific">Peronosclerospora sorghi</name>
    <dbReference type="NCBI Taxonomy" id="230839"/>
    <lineage>
        <taxon>Eukaryota</taxon>
        <taxon>Sar</taxon>
        <taxon>Stramenopiles</taxon>
        <taxon>Oomycota</taxon>
        <taxon>Peronosporomycetes</taxon>
        <taxon>Peronosporales</taxon>
        <taxon>Peronosporaceae</taxon>
        <taxon>Peronosclerospora</taxon>
    </lineage>
</organism>
<keyword evidence="2" id="KW-1185">Reference proteome</keyword>
<dbReference type="Proteomes" id="UP001163321">
    <property type="component" value="Chromosome 7"/>
</dbReference>
<evidence type="ECO:0000313" key="2">
    <source>
        <dbReference type="Proteomes" id="UP001163321"/>
    </source>
</evidence>
<sequence>MEDIQVGFGPSVCTQRSTDVFSTEGIDLYLDLSCKGAIESITASDYAHFDVMVSFLVHRRKVKVALWNEIEQGQLGPLKILLNRCNQHCENCELQCMRSAYHACEMDHDCSTSHMCRGICEFCFKVYEGELPRCVYKTGHDGQCNCGKGDHTCGERFTLATASNCQLICELKTDHEGNHQCSVKQHVCGMPCSARNCSGRCFLSVEQKHTVHKCHNNECFHCCEMKGCNERCSTTHHFHDDPVDNGHLCFPDRGGDGGNVRHMCKSSHACNEMCEAKGVCSRYVLQSSSCFAGCYDDFDYDLKRMVGARNKCGIQLEPGERKHLGLHLCGKGADHGLYGHEGKHSTSHGNMKNMHFDNFEWNKRKYAPGEKGIAEMCGLYCSNGGRGHVHYLKCPHEQASECVYSGIADQRRHCTTLLSPKPKFELDEVLHGEYWKTIGWEDPCRSAMERAMFEQCPYLCDAEEHKGVGKRPSGCDLPAWHRPVTMQVYAVDGKYTYIDGHRFTCSHASSEIFRHILVLDCSGSMKGDPWKALEKAVLGYSRGRMECGFYDDIVSVVMFGDEGRIEYEGVKIRRAATRQFNFHGDGTFYAKGLREALALISRTDTKTYRPVVIFFTDGRPVDRKKGMHPLGCVGFGKVSDFGLEDLSSALGGKVHESCSMDMLTETSRSISMLLSCVVRTAMRK</sequence>
<evidence type="ECO:0000313" key="1">
    <source>
        <dbReference type="EMBL" id="KAI9909141.1"/>
    </source>
</evidence>
<gene>
    <name evidence="1" type="ORF">PsorP6_014494</name>
</gene>
<dbReference type="EMBL" id="CM047586">
    <property type="protein sequence ID" value="KAI9909141.1"/>
    <property type="molecule type" value="Genomic_DNA"/>
</dbReference>
<reference evidence="1 2" key="1">
    <citation type="journal article" date="2022" name="bioRxiv">
        <title>The genome of the oomycete Peronosclerospora sorghi, a cosmopolitan pathogen of maize and sorghum, is inflated with dispersed pseudogenes.</title>
        <authorList>
            <person name="Fletcher K."/>
            <person name="Martin F."/>
            <person name="Isakeit T."/>
            <person name="Cavanaugh K."/>
            <person name="Magill C."/>
            <person name="Michelmore R."/>
        </authorList>
    </citation>
    <scope>NUCLEOTIDE SEQUENCE [LARGE SCALE GENOMIC DNA]</scope>
    <source>
        <strain evidence="1">P6</strain>
    </source>
</reference>
<proteinExistence type="predicted"/>
<comment type="caution">
    <text evidence="1">The sequence shown here is derived from an EMBL/GenBank/DDBJ whole genome shotgun (WGS) entry which is preliminary data.</text>
</comment>